<evidence type="ECO:0000256" key="1">
    <source>
        <dbReference type="ARBA" id="ARBA00008645"/>
    </source>
</evidence>
<dbReference type="Pfam" id="PF12697">
    <property type="entry name" value="Abhydrolase_6"/>
    <property type="match status" value="1"/>
</dbReference>
<sequence>MVFYTLKLFLPQLTFNFTSKRLSRSFCSTKNFQNSQTEQQQPSTVNLSFDLHLETFKRNEGKIEATNPLVITHGIFGHKQNWRSIAKALQRELDNYVFVVDMRNHGESPHVPECSYSLMAADLREFIEKEVLSRSRFKNVFLLGHSMGGKVVSEFGLQDSQTPLLEKLIIEDIAPHRSTTSSLNNHEYIKALKSLDLHKTRTELDRELRKQIVNADIRAFLLTNLYKPRGGRFHWRCNLSALESNLNHLINYKLETNLKQKCPTLFVSGKKSDYLIVERDREEILKIFPKAEFVEIGGAGHWVHSERPAQFIQHVVNFLKKGYFIYEQ</sequence>
<dbReference type="EC" id="3.1.1.116" evidence="3"/>
<dbReference type="Gene3D" id="3.40.50.1820">
    <property type="entry name" value="alpha/beta hydrolase"/>
    <property type="match status" value="1"/>
</dbReference>
<name>A0A8S9ZQ68_9BILA</name>
<evidence type="ECO:0000313" key="13">
    <source>
        <dbReference type="EMBL" id="KAF7635322.1"/>
    </source>
</evidence>
<evidence type="ECO:0000256" key="10">
    <source>
        <dbReference type="ARBA" id="ARBA00048513"/>
    </source>
</evidence>
<comment type="catalytic activity">
    <reaction evidence="6">
        <text>a 1,3-diacyl-sn-glycerol + H2O = a 1-acyl-sn-glycerol + a fatty acid + H(+)</text>
        <dbReference type="Rhea" id="RHEA:38503"/>
        <dbReference type="ChEBI" id="CHEBI:15377"/>
        <dbReference type="ChEBI" id="CHEBI:15378"/>
        <dbReference type="ChEBI" id="CHEBI:28868"/>
        <dbReference type="ChEBI" id="CHEBI:64683"/>
        <dbReference type="ChEBI" id="CHEBI:77272"/>
    </reaction>
</comment>
<protein>
    <recommendedName>
        <fullName evidence="7">sn-1-specific diacylglycerol lipase ABHD11</fullName>
        <ecNumber evidence="3">3.1.1.116</ecNumber>
    </recommendedName>
    <alternativeName>
        <fullName evidence="4">Alpha/beta hydrolase domain-containing protein 11</fullName>
    </alternativeName>
</protein>
<evidence type="ECO:0000256" key="8">
    <source>
        <dbReference type="ARBA" id="ARBA00048283"/>
    </source>
</evidence>
<feature type="domain" description="AB hydrolase-1" evidence="12">
    <location>
        <begin position="69"/>
        <end position="312"/>
    </location>
</feature>
<comment type="caution">
    <text evidence="13">The sequence shown here is derived from an EMBL/GenBank/DDBJ whole genome shotgun (WGS) entry which is preliminary data.</text>
</comment>
<comment type="similarity">
    <text evidence="1">Belongs to the AB hydrolase superfamily.</text>
</comment>
<evidence type="ECO:0000313" key="14">
    <source>
        <dbReference type="Proteomes" id="UP000605970"/>
    </source>
</evidence>
<comment type="catalytic activity">
    <reaction evidence="8">
        <text>1-octadecanoyl-2-(4Z,7Z,10Z,13Z,16Z,19Z-docosahexaenoyl)-sn-glycerol + H2O = 2-(4Z,7Z,10Z,13Z,16Z,19Z-docosahexaenoyl)-glycerol + octadecanoate + H(+)</text>
        <dbReference type="Rhea" id="RHEA:77107"/>
        <dbReference type="ChEBI" id="CHEBI:15377"/>
        <dbReference type="ChEBI" id="CHEBI:15378"/>
        <dbReference type="ChEBI" id="CHEBI:25629"/>
        <dbReference type="ChEBI" id="CHEBI:77129"/>
        <dbReference type="ChEBI" id="CHEBI:186738"/>
    </reaction>
</comment>
<dbReference type="SUPFAM" id="SSF53474">
    <property type="entry name" value="alpha/beta-Hydrolases"/>
    <property type="match status" value="1"/>
</dbReference>
<dbReference type="GO" id="GO:0052689">
    <property type="term" value="F:carboxylic ester hydrolase activity"/>
    <property type="evidence" value="ECO:0007669"/>
    <property type="project" value="TreeGrafter"/>
</dbReference>
<keyword evidence="2 13" id="KW-0378">Hydrolase</keyword>
<keyword evidence="14" id="KW-1185">Reference proteome</keyword>
<dbReference type="AlphaFoldDB" id="A0A8S9ZQ68"/>
<accession>A0A8S9ZQ68</accession>
<dbReference type="GO" id="GO:0005739">
    <property type="term" value="C:mitochondrion"/>
    <property type="evidence" value="ECO:0007669"/>
    <property type="project" value="TreeGrafter"/>
</dbReference>
<dbReference type="PANTHER" id="PTHR46118:SF4">
    <property type="entry name" value="PROTEIN ABHD11"/>
    <property type="match status" value="1"/>
</dbReference>
<dbReference type="InterPro" id="IPR000073">
    <property type="entry name" value="AB_hydrolase_1"/>
</dbReference>
<evidence type="ECO:0000256" key="3">
    <source>
        <dbReference type="ARBA" id="ARBA00026104"/>
    </source>
</evidence>
<dbReference type="EMBL" id="JABEBT010000044">
    <property type="protein sequence ID" value="KAF7635322.1"/>
    <property type="molecule type" value="Genomic_DNA"/>
</dbReference>
<evidence type="ECO:0000256" key="6">
    <source>
        <dbReference type="ARBA" id="ARBA00043742"/>
    </source>
</evidence>
<gene>
    <name evidence="13" type="ORF">Mgra_00005287</name>
</gene>
<comment type="catalytic activity">
    <reaction evidence="5">
        <text>a 1,2-diacyl-sn-glycerol + H2O = a 2-acylglycerol + a fatty acid + H(+)</text>
        <dbReference type="Rhea" id="RHEA:33275"/>
        <dbReference type="ChEBI" id="CHEBI:15377"/>
        <dbReference type="ChEBI" id="CHEBI:15378"/>
        <dbReference type="ChEBI" id="CHEBI:17389"/>
        <dbReference type="ChEBI" id="CHEBI:17815"/>
        <dbReference type="ChEBI" id="CHEBI:28868"/>
        <dbReference type="EC" id="3.1.1.116"/>
    </reaction>
</comment>
<dbReference type="OrthoDB" id="8119704at2759"/>
<evidence type="ECO:0000256" key="11">
    <source>
        <dbReference type="ARBA" id="ARBA00048919"/>
    </source>
</evidence>
<evidence type="ECO:0000256" key="7">
    <source>
        <dbReference type="ARBA" id="ARBA00044064"/>
    </source>
</evidence>
<evidence type="ECO:0000256" key="9">
    <source>
        <dbReference type="ARBA" id="ARBA00048504"/>
    </source>
</evidence>
<evidence type="ECO:0000256" key="4">
    <source>
        <dbReference type="ARBA" id="ARBA00042703"/>
    </source>
</evidence>
<reference evidence="13" key="1">
    <citation type="journal article" date="2020" name="Ecol. Evol.">
        <title>Genome structure and content of the rice root-knot nematode (Meloidogyne graminicola).</title>
        <authorList>
            <person name="Phan N.T."/>
            <person name="Danchin E.G.J."/>
            <person name="Klopp C."/>
            <person name="Perfus-Barbeoch L."/>
            <person name="Kozlowski D.K."/>
            <person name="Koutsovoulos G.D."/>
            <person name="Lopez-Roques C."/>
            <person name="Bouchez O."/>
            <person name="Zahm M."/>
            <person name="Besnard G."/>
            <person name="Bellafiore S."/>
        </authorList>
    </citation>
    <scope>NUCLEOTIDE SEQUENCE</scope>
    <source>
        <strain evidence="13">VN-18</strain>
    </source>
</reference>
<dbReference type="InterPro" id="IPR029058">
    <property type="entry name" value="AB_hydrolase_fold"/>
</dbReference>
<dbReference type="Proteomes" id="UP000605970">
    <property type="component" value="Unassembled WGS sequence"/>
</dbReference>
<organism evidence="13 14">
    <name type="scientific">Meloidogyne graminicola</name>
    <dbReference type="NCBI Taxonomy" id="189291"/>
    <lineage>
        <taxon>Eukaryota</taxon>
        <taxon>Metazoa</taxon>
        <taxon>Ecdysozoa</taxon>
        <taxon>Nematoda</taxon>
        <taxon>Chromadorea</taxon>
        <taxon>Rhabditida</taxon>
        <taxon>Tylenchina</taxon>
        <taxon>Tylenchomorpha</taxon>
        <taxon>Tylenchoidea</taxon>
        <taxon>Meloidogynidae</taxon>
        <taxon>Meloidogyninae</taxon>
        <taxon>Meloidogyne</taxon>
    </lineage>
</organism>
<comment type="catalytic activity">
    <reaction evidence="11">
        <text>1-octadecanoyl-2-(5Z,8Z,11Z,14Z-eicosatetraenoyl)-sn-glycerol + H2O = 2-(5Z,8Z,11Z,14Z-eicosatetraenoyl)-glycerol + octadecanoate + H(+)</text>
        <dbReference type="Rhea" id="RHEA:38507"/>
        <dbReference type="ChEBI" id="CHEBI:15377"/>
        <dbReference type="ChEBI" id="CHEBI:15378"/>
        <dbReference type="ChEBI" id="CHEBI:25629"/>
        <dbReference type="ChEBI" id="CHEBI:52392"/>
        <dbReference type="ChEBI" id="CHEBI:75728"/>
    </reaction>
</comment>
<evidence type="ECO:0000259" key="12">
    <source>
        <dbReference type="Pfam" id="PF12697"/>
    </source>
</evidence>
<comment type="catalytic activity">
    <reaction evidence="9">
        <text>1,2-didecanoylglycerol + H2O = decanoylglycerol + decanoate + H(+)</text>
        <dbReference type="Rhea" id="RHEA:48596"/>
        <dbReference type="ChEBI" id="CHEBI:11152"/>
        <dbReference type="ChEBI" id="CHEBI:15377"/>
        <dbReference type="ChEBI" id="CHEBI:15378"/>
        <dbReference type="ChEBI" id="CHEBI:27689"/>
        <dbReference type="ChEBI" id="CHEBI:90605"/>
    </reaction>
</comment>
<proteinExistence type="inferred from homology"/>
<evidence type="ECO:0000256" key="5">
    <source>
        <dbReference type="ARBA" id="ARBA00043667"/>
    </source>
</evidence>
<evidence type="ECO:0000256" key="2">
    <source>
        <dbReference type="ARBA" id="ARBA00022801"/>
    </source>
</evidence>
<comment type="catalytic activity">
    <reaction evidence="10">
        <text>1-octadecanoyl-2-(9Z-octadecenoyl)-sn-glycerol + H2O = 2-(9Z-octadecenoyl)-glycerol + octadecanoate + H(+)</text>
        <dbReference type="Rhea" id="RHEA:77103"/>
        <dbReference type="ChEBI" id="CHEBI:15377"/>
        <dbReference type="ChEBI" id="CHEBI:15378"/>
        <dbReference type="ChEBI" id="CHEBI:25629"/>
        <dbReference type="ChEBI" id="CHEBI:73990"/>
        <dbReference type="ChEBI" id="CHEBI:75468"/>
    </reaction>
</comment>
<dbReference type="PANTHER" id="PTHR46118">
    <property type="entry name" value="PROTEIN ABHD11"/>
    <property type="match status" value="1"/>
</dbReference>